<proteinExistence type="predicted"/>
<sequence length="82" mass="9552">MGERTGSRVFQWVWSYVTTRGSKNANQSSRCSCKGWRQDSKSYLFLAAQEEHPSWLRNAYQVTRESYSRNPIAMRSTEPIVT</sequence>
<evidence type="ECO:0000313" key="1">
    <source>
        <dbReference type="EMBL" id="KAL0933993.1"/>
    </source>
</evidence>
<organism evidence="1 2">
    <name type="scientific">Colletotrichum truncatum</name>
    <name type="common">Anthracnose fungus</name>
    <name type="synonym">Colletotrichum capsici</name>
    <dbReference type="NCBI Taxonomy" id="5467"/>
    <lineage>
        <taxon>Eukaryota</taxon>
        <taxon>Fungi</taxon>
        <taxon>Dikarya</taxon>
        <taxon>Ascomycota</taxon>
        <taxon>Pezizomycotina</taxon>
        <taxon>Sordariomycetes</taxon>
        <taxon>Hypocreomycetidae</taxon>
        <taxon>Glomerellales</taxon>
        <taxon>Glomerellaceae</taxon>
        <taxon>Colletotrichum</taxon>
        <taxon>Colletotrichum truncatum species complex</taxon>
    </lineage>
</organism>
<protein>
    <submittedName>
        <fullName evidence="1">Uncharacterized protein</fullName>
    </submittedName>
</protein>
<gene>
    <name evidence="1" type="ORF">CTRU02_210792</name>
</gene>
<reference evidence="1 2" key="1">
    <citation type="journal article" date="2020" name="Phytopathology">
        <title>Genome Sequence Resources of Colletotrichum truncatum, C. plurivorum, C. musicola, and C. sojae: Four Species Pathogenic to Soybean (Glycine max).</title>
        <authorList>
            <person name="Rogerio F."/>
            <person name="Boufleur T.R."/>
            <person name="Ciampi-Guillardi M."/>
            <person name="Sukno S.A."/>
            <person name="Thon M.R."/>
            <person name="Massola Junior N.S."/>
            <person name="Baroncelli R."/>
        </authorList>
    </citation>
    <scope>NUCLEOTIDE SEQUENCE [LARGE SCALE GENOMIC DNA]</scope>
    <source>
        <strain evidence="1 2">CMES1059</strain>
    </source>
</reference>
<comment type="caution">
    <text evidence="1">The sequence shown here is derived from an EMBL/GenBank/DDBJ whole genome shotgun (WGS) entry which is preliminary data.</text>
</comment>
<keyword evidence="2" id="KW-1185">Reference proteome</keyword>
<evidence type="ECO:0000313" key="2">
    <source>
        <dbReference type="Proteomes" id="UP000805649"/>
    </source>
</evidence>
<accession>A0ACC3YQ12</accession>
<dbReference type="EMBL" id="VUJX02000007">
    <property type="protein sequence ID" value="KAL0933993.1"/>
    <property type="molecule type" value="Genomic_DNA"/>
</dbReference>
<dbReference type="Proteomes" id="UP000805649">
    <property type="component" value="Unassembled WGS sequence"/>
</dbReference>
<name>A0ACC3YQ12_COLTU</name>